<accession>A0A1F6D3F9</accession>
<dbReference type="AlphaFoldDB" id="A0A1F6D3F9"/>
<dbReference type="SUPFAM" id="SSF143880">
    <property type="entry name" value="NE0471 N-terminal domain-like"/>
    <property type="match status" value="1"/>
</dbReference>
<proteinExistence type="predicted"/>
<reference evidence="2 3" key="1">
    <citation type="journal article" date="2016" name="Nat. Commun.">
        <title>Thousands of microbial genomes shed light on interconnected biogeochemical processes in an aquifer system.</title>
        <authorList>
            <person name="Anantharaman K."/>
            <person name="Brown C.T."/>
            <person name="Hug L.A."/>
            <person name="Sharon I."/>
            <person name="Castelle C.J."/>
            <person name="Probst A.J."/>
            <person name="Thomas B.C."/>
            <person name="Singh A."/>
            <person name="Wilkins M.J."/>
            <person name="Karaoz U."/>
            <person name="Brodie E.L."/>
            <person name="Williams K.H."/>
            <person name="Hubbard S.S."/>
            <person name="Banfield J.F."/>
        </authorList>
    </citation>
    <scope>NUCLEOTIDE SEQUENCE [LARGE SCALE GENOMIC DNA]</scope>
    <source>
        <strain evidence="3">RIFCSPLOWO2_12_FULL_64_10</strain>
    </source>
</reference>
<feature type="region of interest" description="Disordered" evidence="1">
    <location>
        <begin position="80"/>
        <end position="107"/>
    </location>
</feature>
<evidence type="ECO:0000313" key="2">
    <source>
        <dbReference type="EMBL" id="OGG55552.1"/>
    </source>
</evidence>
<evidence type="ECO:0000313" key="3">
    <source>
        <dbReference type="Proteomes" id="UP000178606"/>
    </source>
</evidence>
<dbReference type="Pfam" id="PF10387">
    <property type="entry name" value="DUF2442"/>
    <property type="match status" value="1"/>
</dbReference>
<sequence>MLHDVVKAIYRGDYLIEIEFDDGKRGVVDFSKYLSRGGVFERFKDIEFFRSFSVNAELGVLTWGDEVDIAPETLYAEATGSGLPGWMEPEKEASKDLHRGLSQTSAR</sequence>
<comment type="caution">
    <text evidence="2">The sequence shown here is derived from an EMBL/GenBank/DDBJ whole genome shotgun (WGS) entry which is preliminary data.</text>
</comment>
<evidence type="ECO:0000256" key="1">
    <source>
        <dbReference type="SAM" id="MobiDB-lite"/>
    </source>
</evidence>
<dbReference type="EMBL" id="MFKF01000071">
    <property type="protein sequence ID" value="OGG55552.1"/>
    <property type="molecule type" value="Genomic_DNA"/>
</dbReference>
<gene>
    <name evidence="2" type="ORF">A3F84_16665</name>
</gene>
<name>A0A1F6D3F9_HANXR</name>
<feature type="compositionally biased region" description="Basic and acidic residues" evidence="1">
    <location>
        <begin position="88"/>
        <end position="99"/>
    </location>
</feature>
<organism evidence="2 3">
    <name type="scientific">Handelsmanbacteria sp. (strain RIFCSPLOWO2_12_FULL_64_10)</name>
    <dbReference type="NCBI Taxonomy" id="1817868"/>
    <lineage>
        <taxon>Bacteria</taxon>
        <taxon>Candidatus Handelsmaniibacteriota</taxon>
    </lineage>
</organism>
<evidence type="ECO:0008006" key="4">
    <source>
        <dbReference type="Google" id="ProtNLM"/>
    </source>
</evidence>
<dbReference type="InterPro" id="IPR036782">
    <property type="entry name" value="NE0471-like_N"/>
</dbReference>
<dbReference type="InterPro" id="IPR018841">
    <property type="entry name" value="DUF2442"/>
</dbReference>
<protein>
    <recommendedName>
        <fullName evidence="4">DUF2442 domain-containing protein</fullName>
    </recommendedName>
</protein>
<dbReference type="Proteomes" id="UP000178606">
    <property type="component" value="Unassembled WGS sequence"/>
</dbReference>
<dbReference type="Gene3D" id="3.30.2020.10">
    <property type="entry name" value="NE0471-like N-terminal domain"/>
    <property type="match status" value="1"/>
</dbReference>